<dbReference type="AlphaFoldDB" id="A0A7M7KRM1"/>
<reference evidence="1" key="1">
    <citation type="submission" date="2021-01" db="UniProtKB">
        <authorList>
            <consortium name="EnsemblMetazoa"/>
        </authorList>
    </citation>
    <scope>IDENTIFICATION</scope>
</reference>
<sequence length="105" mass="11548">MGDSPVRENNFNSQIMMGISNGHFEQIDSCTADDVRFTQQAITMVMMLLGEGATLSTVVKCNVARHFTDLIFLTESYVPARAYDAVNKSTKRIASFATFGPDSSE</sequence>
<dbReference type="KEGG" id="vde:111254399"/>
<name>A0A7M7KRM1_VARDE</name>
<proteinExistence type="predicted"/>
<dbReference type="GeneID" id="111254399"/>
<dbReference type="RefSeq" id="XP_022670934.1">
    <property type="nucleotide sequence ID" value="XM_022815199.1"/>
</dbReference>
<protein>
    <submittedName>
        <fullName evidence="1">Uncharacterized protein</fullName>
    </submittedName>
</protein>
<evidence type="ECO:0000313" key="1">
    <source>
        <dbReference type="EnsemblMetazoa" id="XP_022670934"/>
    </source>
</evidence>
<dbReference type="InParanoid" id="A0A7M7KRM1"/>
<organism evidence="1 2">
    <name type="scientific">Varroa destructor</name>
    <name type="common">Honeybee mite</name>
    <dbReference type="NCBI Taxonomy" id="109461"/>
    <lineage>
        <taxon>Eukaryota</taxon>
        <taxon>Metazoa</taxon>
        <taxon>Ecdysozoa</taxon>
        <taxon>Arthropoda</taxon>
        <taxon>Chelicerata</taxon>
        <taxon>Arachnida</taxon>
        <taxon>Acari</taxon>
        <taxon>Parasitiformes</taxon>
        <taxon>Mesostigmata</taxon>
        <taxon>Gamasina</taxon>
        <taxon>Dermanyssoidea</taxon>
        <taxon>Varroidae</taxon>
        <taxon>Varroa</taxon>
    </lineage>
</organism>
<evidence type="ECO:0000313" key="2">
    <source>
        <dbReference type="Proteomes" id="UP000594260"/>
    </source>
</evidence>
<accession>A0A7M7KRM1</accession>
<dbReference type="Proteomes" id="UP000594260">
    <property type="component" value="Unplaced"/>
</dbReference>
<dbReference type="EnsemblMetazoa" id="XM_022815199">
    <property type="protein sequence ID" value="XP_022670934"/>
    <property type="gene ID" value="LOC111254399"/>
</dbReference>
<keyword evidence="2" id="KW-1185">Reference proteome</keyword>